<dbReference type="AlphaFoldDB" id="A0A1M4UY22"/>
<sequence>MASGFLKAEWQNLLFANYAVDPNILLPYLPFGTELDFYKGVCYCSMVGFVFANTRVLGLKVPYHHTFEEVNLRFYVRYKDGEIWKRGVVFVKEIVPRFMISGIANMLYGEKYMTLPMKHYRVVKENAIELEYSWNIHGSWNYLHATTFLTAHPLIPGSQEAYITEHYWGYNARGNYRTGEYQVAHPRWDIYPVNDISCHIDAATLYGAAFTEVLQAKPASVFVATGSAVSVMMGKNIR</sequence>
<dbReference type="RefSeq" id="WP_073040282.1">
    <property type="nucleotide sequence ID" value="NZ_FQUO01000002.1"/>
</dbReference>
<keyword evidence="2" id="KW-1185">Reference proteome</keyword>
<dbReference type="PANTHER" id="PTHR39186:SF1">
    <property type="entry name" value="DUF2071 DOMAIN-CONTAINING PROTEIN"/>
    <property type="match status" value="1"/>
</dbReference>
<evidence type="ECO:0008006" key="3">
    <source>
        <dbReference type="Google" id="ProtNLM"/>
    </source>
</evidence>
<proteinExistence type="predicted"/>
<evidence type="ECO:0000313" key="1">
    <source>
        <dbReference type="EMBL" id="SHE61651.1"/>
    </source>
</evidence>
<dbReference type="EMBL" id="FQUO01000002">
    <property type="protein sequence ID" value="SHE61651.1"/>
    <property type="molecule type" value="Genomic_DNA"/>
</dbReference>
<dbReference type="STRING" id="1302690.BUE76_13280"/>
<protein>
    <recommendedName>
        <fullName evidence="3">DUF2071 domain-containing protein</fullName>
    </recommendedName>
</protein>
<accession>A0A1M4UY22</accession>
<dbReference type="Pfam" id="PF09844">
    <property type="entry name" value="DUF2071"/>
    <property type="match status" value="1"/>
</dbReference>
<reference evidence="1 2" key="1">
    <citation type="submission" date="2016-11" db="EMBL/GenBank/DDBJ databases">
        <authorList>
            <person name="Jaros S."/>
            <person name="Januszkiewicz K."/>
            <person name="Wedrychowicz H."/>
        </authorList>
    </citation>
    <scope>NUCLEOTIDE SEQUENCE [LARGE SCALE GENOMIC DNA]</scope>
    <source>
        <strain evidence="1 2">DSM 26897</strain>
    </source>
</reference>
<name>A0A1M4UY22_9BACT</name>
<dbReference type="PANTHER" id="PTHR39186">
    <property type="entry name" value="DUF2071 FAMILY PROTEIN"/>
    <property type="match status" value="1"/>
</dbReference>
<dbReference type="Proteomes" id="UP000184368">
    <property type="component" value="Unassembled WGS sequence"/>
</dbReference>
<organism evidence="1 2">
    <name type="scientific">Cnuella takakiae</name>
    <dbReference type="NCBI Taxonomy" id="1302690"/>
    <lineage>
        <taxon>Bacteria</taxon>
        <taxon>Pseudomonadati</taxon>
        <taxon>Bacteroidota</taxon>
        <taxon>Chitinophagia</taxon>
        <taxon>Chitinophagales</taxon>
        <taxon>Chitinophagaceae</taxon>
        <taxon>Cnuella</taxon>
    </lineage>
</organism>
<dbReference type="OrthoDB" id="1421826at2"/>
<gene>
    <name evidence="1" type="ORF">SAMN05444008_10284</name>
</gene>
<dbReference type="InterPro" id="IPR018644">
    <property type="entry name" value="DUF2071"/>
</dbReference>
<evidence type="ECO:0000313" key="2">
    <source>
        <dbReference type="Proteomes" id="UP000184368"/>
    </source>
</evidence>